<dbReference type="InterPro" id="IPR043502">
    <property type="entry name" value="DNA/RNA_pol_sf"/>
</dbReference>
<dbReference type="Proteomes" id="UP000594261">
    <property type="component" value="Chromosome 5"/>
</dbReference>
<protein>
    <recommendedName>
        <fullName evidence="1">Reverse transcriptase Ty1/copia-type domain-containing protein</fullName>
    </recommendedName>
</protein>
<dbReference type="OMA" id="NAFFHED"/>
<dbReference type="SUPFAM" id="SSF56672">
    <property type="entry name" value="DNA/RNA polymerases"/>
    <property type="match status" value="1"/>
</dbReference>
<feature type="domain" description="Reverse transcriptase Ty1/copia-type" evidence="1">
    <location>
        <begin position="470"/>
        <end position="540"/>
    </location>
</feature>
<dbReference type="Gene3D" id="3.30.420.10">
    <property type="entry name" value="Ribonuclease H-like superfamily/Ribonuclease H"/>
    <property type="match status" value="1"/>
</dbReference>
<reference evidence="2 3" key="1">
    <citation type="journal article" date="2016" name="G3 (Bethesda)">
        <title>First Draft Assembly and Annotation of the Genome of a California Endemic Oak Quercus lobata Nee (Fagaceae).</title>
        <authorList>
            <person name="Sork V.L."/>
            <person name="Fitz-Gibbon S.T."/>
            <person name="Puiu D."/>
            <person name="Crepeau M."/>
            <person name="Gugger P.F."/>
            <person name="Sherman R."/>
            <person name="Stevens K."/>
            <person name="Langley C.H."/>
            <person name="Pellegrini M."/>
            <person name="Salzberg S.L."/>
        </authorList>
    </citation>
    <scope>NUCLEOTIDE SEQUENCE [LARGE SCALE GENOMIC DNA]</scope>
    <source>
        <strain evidence="2 3">cv. SW786</strain>
    </source>
</reference>
<dbReference type="GO" id="GO:0003676">
    <property type="term" value="F:nucleic acid binding"/>
    <property type="evidence" value="ECO:0007669"/>
    <property type="project" value="InterPro"/>
</dbReference>
<dbReference type="InterPro" id="IPR036397">
    <property type="entry name" value="RNaseH_sf"/>
</dbReference>
<name>A0A7N2LTQ0_QUELO</name>
<evidence type="ECO:0000313" key="2">
    <source>
        <dbReference type="EnsemblPlants" id="QL05p076832:mrna"/>
    </source>
</evidence>
<keyword evidence="3" id="KW-1185">Reference proteome</keyword>
<evidence type="ECO:0000313" key="3">
    <source>
        <dbReference type="Proteomes" id="UP000594261"/>
    </source>
</evidence>
<dbReference type="PANTHER" id="PTHR11439">
    <property type="entry name" value="GAG-POL-RELATED RETROTRANSPOSON"/>
    <property type="match status" value="1"/>
</dbReference>
<dbReference type="InterPro" id="IPR013103">
    <property type="entry name" value="RVT_2"/>
</dbReference>
<dbReference type="PANTHER" id="PTHR11439:SF467">
    <property type="entry name" value="INTEGRASE CATALYTIC DOMAIN-CONTAINING PROTEIN"/>
    <property type="match status" value="1"/>
</dbReference>
<organism evidence="2 3">
    <name type="scientific">Quercus lobata</name>
    <name type="common">Valley oak</name>
    <dbReference type="NCBI Taxonomy" id="97700"/>
    <lineage>
        <taxon>Eukaryota</taxon>
        <taxon>Viridiplantae</taxon>
        <taxon>Streptophyta</taxon>
        <taxon>Embryophyta</taxon>
        <taxon>Tracheophyta</taxon>
        <taxon>Spermatophyta</taxon>
        <taxon>Magnoliopsida</taxon>
        <taxon>eudicotyledons</taxon>
        <taxon>Gunneridae</taxon>
        <taxon>Pentapetalae</taxon>
        <taxon>rosids</taxon>
        <taxon>fabids</taxon>
        <taxon>Fagales</taxon>
        <taxon>Fagaceae</taxon>
        <taxon>Quercus</taxon>
    </lineage>
</organism>
<dbReference type="AlphaFoldDB" id="A0A7N2LTQ0"/>
<sequence>MSPEIMKRYLRLHTAREIWSALAKAFYDGSNETQLFALNQRAFTTKQAGRPLSTYYGELVKIFQELDYRDKVIMKDPNDIVTYKKSVARLRVHIFHSGLDVEFEQIRGEVLRKDPSMDLDDTYAYGSYEIGAPKPERLCTYCGETGHTKARCYDLIGYPDWWDLAKASRKRNSKPNHNHQAFVAVTKPSDDVAKASSLIATSGNIGKDLKKYLQEHGISHQTTCPYSPQQNGVAELLSVAAYLINHVPSSSLNFQTPFEVLHSTGERQNELQTLNLNPSLDHLDTSGQFLDKSGECLEEETICPEEETMLREQPILDQPDVSLNGENNQNQLEVTPLQEALGDPRWKEAMNEEMKSLQKNSTWKVVELPEGKKPVGCRWVFTVKYKADETIERFKARLVAKVYTQTYGIDYMETFAPVAKINTVRILISLAVNLDWPLHQFDVKNAFFHEDPQEEVYMELPPGCNMQLEVTGNDSKERRALQNHLAREFEMKDLGPLKYFLGIEVSRSKEGVFLSQRKYALDLLSEIGMMACSLVSTPMEENLKLGIYPDQVPTNKERYQRLVERLMYLSHTRPDLAYALSSVNAVTLILRYLKSSPRKGIMFKKGNNLDVKGYIDADWAGSIKDRQSTAGYFTFVGGNLVTWRSKK</sequence>
<dbReference type="Gramene" id="QL05p076832:mrna">
    <property type="protein sequence ID" value="QL05p076832:mrna"/>
    <property type="gene ID" value="QL05p076832"/>
</dbReference>
<dbReference type="InterPro" id="IPR012337">
    <property type="entry name" value="RNaseH-like_sf"/>
</dbReference>
<dbReference type="Pfam" id="PF07727">
    <property type="entry name" value="RVT_2"/>
    <property type="match status" value="2"/>
</dbReference>
<evidence type="ECO:0000259" key="1">
    <source>
        <dbReference type="Pfam" id="PF07727"/>
    </source>
</evidence>
<dbReference type="InParanoid" id="A0A7N2LTQ0"/>
<reference evidence="2" key="2">
    <citation type="submission" date="2021-01" db="UniProtKB">
        <authorList>
            <consortium name="EnsemblPlants"/>
        </authorList>
    </citation>
    <scope>IDENTIFICATION</scope>
</reference>
<dbReference type="SUPFAM" id="SSF53098">
    <property type="entry name" value="Ribonuclease H-like"/>
    <property type="match status" value="1"/>
</dbReference>
<dbReference type="EnsemblPlants" id="QL05p076832:mrna">
    <property type="protein sequence ID" value="QL05p076832:mrna"/>
    <property type="gene ID" value="QL05p076832"/>
</dbReference>
<accession>A0A7N2LTQ0</accession>
<feature type="domain" description="Reverse transcriptase Ty1/copia-type" evidence="1">
    <location>
        <begin position="360"/>
        <end position="467"/>
    </location>
</feature>
<proteinExistence type="predicted"/>
<dbReference type="EMBL" id="LRBV02000005">
    <property type="status" value="NOT_ANNOTATED_CDS"/>
    <property type="molecule type" value="Genomic_DNA"/>
</dbReference>